<sequence>MSNAHWSTQAPVAHPLGIEVSGVTAWLIRAIPDAKAPFSFRLIAGGRSNLTYLVQDAADQRYVLRRPPLGSVLATAHDMGREYRIIDALADTDVPVAPAVAMCDDATVNDAPFYIMKYVEGPVLATRTDALAYPEADRRTASSTLMDVLGRIHAVQIDEVGLGTLGRRENYLLRQLARWQQQYEKSKSVDIPVLDEVFRRLAASVPEQTHTGLVHGDFRLGNMILGPGGTINAVLDWELSTLGDVLADVGWLMSSWIETGEESRSPLTAASTAPGFASRREMAEAYAGATGRDLTLLPYYLAFSYWRSACIGTGVVARYRAAAMAADDFDVDQHARTIVETAQRALTALEGGLL</sequence>
<protein>
    <submittedName>
        <fullName evidence="4">Unannotated protein</fullName>
    </submittedName>
</protein>
<dbReference type="PANTHER" id="PTHR47829:SF1">
    <property type="entry name" value="HAD FAMILY PHOSPHATASE"/>
    <property type="match status" value="1"/>
</dbReference>
<organism evidence="4">
    <name type="scientific">freshwater metagenome</name>
    <dbReference type="NCBI Taxonomy" id="449393"/>
    <lineage>
        <taxon>unclassified sequences</taxon>
        <taxon>metagenomes</taxon>
        <taxon>ecological metagenomes</taxon>
    </lineage>
</organism>
<evidence type="ECO:0000259" key="1">
    <source>
        <dbReference type="Pfam" id="PF01636"/>
    </source>
</evidence>
<dbReference type="Pfam" id="PF01636">
    <property type="entry name" value="APH"/>
    <property type="match status" value="1"/>
</dbReference>
<gene>
    <name evidence="2" type="ORF">UFOPK2602_00259</name>
    <name evidence="3" type="ORF">UFOPK2806_02108</name>
    <name evidence="4" type="ORF">UFOPK3417_00368</name>
    <name evidence="5" type="ORF">UFOPK4306_00889</name>
</gene>
<evidence type="ECO:0000313" key="3">
    <source>
        <dbReference type="EMBL" id="CAB4766136.1"/>
    </source>
</evidence>
<dbReference type="InterPro" id="IPR041726">
    <property type="entry name" value="ACAD10_11_N"/>
</dbReference>
<name>A0A6J7D420_9ZZZZ</name>
<dbReference type="EMBL" id="CAFBLR010000020">
    <property type="protein sequence ID" value="CAB4863714.1"/>
    <property type="molecule type" value="Genomic_DNA"/>
</dbReference>
<evidence type="ECO:0000313" key="2">
    <source>
        <dbReference type="EMBL" id="CAB4695336.1"/>
    </source>
</evidence>
<evidence type="ECO:0000313" key="5">
    <source>
        <dbReference type="EMBL" id="CAB5059645.1"/>
    </source>
</evidence>
<dbReference type="SUPFAM" id="SSF56112">
    <property type="entry name" value="Protein kinase-like (PK-like)"/>
    <property type="match status" value="1"/>
</dbReference>
<proteinExistence type="predicted"/>
<dbReference type="Gene3D" id="3.90.1200.10">
    <property type="match status" value="1"/>
</dbReference>
<feature type="domain" description="Aminoglycoside phosphotransferase" evidence="1">
    <location>
        <begin position="40"/>
        <end position="278"/>
    </location>
</feature>
<reference evidence="4" key="1">
    <citation type="submission" date="2020-05" db="EMBL/GenBank/DDBJ databases">
        <authorList>
            <person name="Chiriac C."/>
            <person name="Salcher M."/>
            <person name="Ghai R."/>
            <person name="Kavagutti S V."/>
        </authorList>
    </citation>
    <scope>NUCLEOTIDE SEQUENCE</scope>
</reference>
<dbReference type="InterPro" id="IPR052898">
    <property type="entry name" value="ACAD10-like"/>
</dbReference>
<dbReference type="InterPro" id="IPR011009">
    <property type="entry name" value="Kinase-like_dom_sf"/>
</dbReference>
<dbReference type="AlphaFoldDB" id="A0A6J7D420"/>
<dbReference type="EMBL" id="CAEZXX010000009">
    <property type="protein sequence ID" value="CAB4695336.1"/>
    <property type="molecule type" value="Genomic_DNA"/>
</dbReference>
<evidence type="ECO:0000313" key="4">
    <source>
        <dbReference type="EMBL" id="CAB4863714.1"/>
    </source>
</evidence>
<dbReference type="PANTHER" id="PTHR47829">
    <property type="entry name" value="HYDROLASE, PUTATIVE (AFU_ORTHOLOGUE AFUA_1G12880)-RELATED"/>
    <property type="match status" value="1"/>
</dbReference>
<dbReference type="InterPro" id="IPR002575">
    <property type="entry name" value="Aminoglycoside_PTrfase"/>
</dbReference>
<dbReference type="CDD" id="cd05154">
    <property type="entry name" value="ACAD10_11_N-like"/>
    <property type="match status" value="1"/>
</dbReference>
<accession>A0A6J7D420</accession>
<dbReference type="EMBL" id="CAEZYY010000038">
    <property type="protein sequence ID" value="CAB4766136.1"/>
    <property type="molecule type" value="Genomic_DNA"/>
</dbReference>
<dbReference type="EMBL" id="CAFBQP010000027">
    <property type="protein sequence ID" value="CAB5059645.1"/>
    <property type="molecule type" value="Genomic_DNA"/>
</dbReference>
<dbReference type="Gene3D" id="3.30.200.20">
    <property type="entry name" value="Phosphorylase Kinase, domain 1"/>
    <property type="match status" value="1"/>
</dbReference>